<name>A0ABZ3FTI3_9ACTN</name>
<dbReference type="InterPro" id="IPR050161">
    <property type="entry name" value="Siro_Cobalamin_biosynth"/>
</dbReference>
<dbReference type="Pfam" id="PF00590">
    <property type="entry name" value="TP_methylase"/>
    <property type="match status" value="1"/>
</dbReference>
<accession>A0ABZ3FTI3</accession>
<dbReference type="InterPro" id="IPR035996">
    <property type="entry name" value="4pyrrol_Methylase_sf"/>
</dbReference>
<dbReference type="NCBIfam" id="NF004790">
    <property type="entry name" value="PRK06136.1"/>
    <property type="match status" value="1"/>
</dbReference>
<dbReference type="GO" id="GO:0004851">
    <property type="term" value="F:uroporphyrin-III C-methyltransferase activity"/>
    <property type="evidence" value="ECO:0007669"/>
    <property type="project" value="UniProtKB-EC"/>
</dbReference>
<gene>
    <name evidence="7" type="primary">cobA</name>
    <name evidence="7" type="ORF">AADG42_04760</name>
</gene>
<evidence type="ECO:0000256" key="4">
    <source>
        <dbReference type="ARBA" id="ARBA00022691"/>
    </source>
</evidence>
<protein>
    <recommendedName>
        <fullName evidence="1">uroporphyrinogen-III C-methyltransferase</fullName>
        <ecNumber evidence="1">2.1.1.107</ecNumber>
    </recommendedName>
</protein>
<sequence length="246" mass="25451">MTAPTRSEGLVTLVGGGPGDPGLLTTAGLQALQEADVIVFDRLAPLSLLQDLSARLIDVGKIPHGQQTAQEMINELLITEARKGQHVVRFKGGDSFVFGRGSEEWQACAEAGIRVEIVPGVSSSIAAPELAGIPVTHRGLVQGFTVVSGHVGPDDPRSTLNWEALAQTNTTLVILMGVANLPMITKTLLRHGMAADMPAAVIADAGLVSQRVVRGPVADIADQAKDAGITPPAVTVIGQVAGLELG</sequence>
<dbReference type="InterPro" id="IPR006366">
    <property type="entry name" value="CobA/CysG_C"/>
</dbReference>
<proteinExistence type="predicted"/>
<evidence type="ECO:0000313" key="7">
    <source>
        <dbReference type="EMBL" id="XAN09383.1"/>
    </source>
</evidence>
<keyword evidence="5" id="KW-0627">Porphyrin biosynthesis</keyword>
<dbReference type="InterPro" id="IPR014776">
    <property type="entry name" value="4pyrrole_Mease_sub2"/>
</dbReference>
<evidence type="ECO:0000256" key="2">
    <source>
        <dbReference type="ARBA" id="ARBA00022603"/>
    </source>
</evidence>
<dbReference type="InterPro" id="IPR014777">
    <property type="entry name" value="4pyrrole_Mease_sub1"/>
</dbReference>
<dbReference type="Gene3D" id="3.40.1010.10">
    <property type="entry name" value="Cobalt-precorrin-4 Transmethylase, Domain 1"/>
    <property type="match status" value="1"/>
</dbReference>
<evidence type="ECO:0000256" key="1">
    <source>
        <dbReference type="ARBA" id="ARBA00012162"/>
    </source>
</evidence>
<keyword evidence="8" id="KW-1185">Reference proteome</keyword>
<keyword evidence="4" id="KW-0949">S-adenosyl-L-methionine</keyword>
<evidence type="ECO:0000256" key="3">
    <source>
        <dbReference type="ARBA" id="ARBA00022679"/>
    </source>
</evidence>
<dbReference type="Gene3D" id="3.30.950.10">
    <property type="entry name" value="Methyltransferase, Cobalt-precorrin-4 Transmethylase, Domain 2"/>
    <property type="match status" value="1"/>
</dbReference>
<keyword evidence="3 7" id="KW-0808">Transferase</keyword>
<dbReference type="PANTHER" id="PTHR45790">
    <property type="entry name" value="SIROHEME SYNTHASE-RELATED"/>
    <property type="match status" value="1"/>
</dbReference>
<dbReference type="InterPro" id="IPR000878">
    <property type="entry name" value="4pyrrol_Mease"/>
</dbReference>
<feature type="domain" description="Tetrapyrrole methylase" evidence="6">
    <location>
        <begin position="11"/>
        <end position="220"/>
    </location>
</feature>
<dbReference type="GO" id="GO:0032259">
    <property type="term" value="P:methylation"/>
    <property type="evidence" value="ECO:0007669"/>
    <property type="project" value="UniProtKB-KW"/>
</dbReference>
<evidence type="ECO:0000313" key="8">
    <source>
        <dbReference type="Proteomes" id="UP001442841"/>
    </source>
</evidence>
<dbReference type="EMBL" id="CP154795">
    <property type="protein sequence ID" value="XAN09383.1"/>
    <property type="molecule type" value="Genomic_DNA"/>
</dbReference>
<organism evidence="7 8">
    <name type="scientific">Ammonicoccus fulvus</name>
    <dbReference type="NCBI Taxonomy" id="3138240"/>
    <lineage>
        <taxon>Bacteria</taxon>
        <taxon>Bacillati</taxon>
        <taxon>Actinomycetota</taxon>
        <taxon>Actinomycetes</taxon>
        <taxon>Propionibacteriales</taxon>
        <taxon>Propionibacteriaceae</taxon>
        <taxon>Ammonicoccus</taxon>
    </lineage>
</organism>
<evidence type="ECO:0000259" key="6">
    <source>
        <dbReference type="Pfam" id="PF00590"/>
    </source>
</evidence>
<dbReference type="CDD" id="cd11642">
    <property type="entry name" value="SUMT"/>
    <property type="match status" value="1"/>
</dbReference>
<dbReference type="EC" id="2.1.1.107" evidence="1"/>
<keyword evidence="2 7" id="KW-0489">Methyltransferase</keyword>
<dbReference type="Proteomes" id="UP001442841">
    <property type="component" value="Chromosome"/>
</dbReference>
<dbReference type="NCBIfam" id="TIGR01469">
    <property type="entry name" value="cobA_cysG_Cterm"/>
    <property type="match status" value="1"/>
</dbReference>
<dbReference type="RefSeq" id="WP_425310829.1">
    <property type="nucleotide sequence ID" value="NZ_CP154795.1"/>
</dbReference>
<dbReference type="SUPFAM" id="SSF53790">
    <property type="entry name" value="Tetrapyrrole methylase"/>
    <property type="match status" value="1"/>
</dbReference>
<evidence type="ECO:0000256" key="5">
    <source>
        <dbReference type="ARBA" id="ARBA00023244"/>
    </source>
</evidence>
<reference evidence="7 8" key="1">
    <citation type="submission" date="2024-04" db="EMBL/GenBank/DDBJ databases">
        <title>Isolation of an actinomycete strain from pig manure.</title>
        <authorList>
            <person name="Gong T."/>
            <person name="Yu Z."/>
            <person name="An M."/>
            <person name="Wei C."/>
            <person name="Yang W."/>
            <person name="Liu L."/>
        </authorList>
    </citation>
    <scope>NUCLEOTIDE SEQUENCE [LARGE SCALE GENOMIC DNA]</scope>
    <source>
        <strain evidence="7 8">ZF39</strain>
    </source>
</reference>
<dbReference type="PANTHER" id="PTHR45790:SF3">
    <property type="entry name" value="S-ADENOSYL-L-METHIONINE-DEPENDENT UROPORPHYRINOGEN III METHYLTRANSFERASE, CHLOROPLASTIC"/>
    <property type="match status" value="1"/>
</dbReference>